<dbReference type="SUPFAM" id="SSF52172">
    <property type="entry name" value="CheY-like"/>
    <property type="match status" value="1"/>
</dbReference>
<dbReference type="AlphaFoldDB" id="A0A433V0Z2"/>
<dbReference type="InterPro" id="IPR001789">
    <property type="entry name" value="Sig_transdc_resp-reg_receiver"/>
</dbReference>
<dbReference type="EMBL" id="RSCM01000001">
    <property type="protein sequence ID" value="RUS99779.1"/>
    <property type="molecule type" value="Genomic_DNA"/>
</dbReference>
<organism evidence="4 5">
    <name type="scientific">Trichormus variabilis SAG 1403-4b</name>
    <dbReference type="NCBI Taxonomy" id="447716"/>
    <lineage>
        <taxon>Bacteria</taxon>
        <taxon>Bacillati</taxon>
        <taxon>Cyanobacteriota</taxon>
        <taxon>Cyanophyceae</taxon>
        <taxon>Nostocales</taxon>
        <taxon>Nostocaceae</taxon>
        <taxon>Trichormus</taxon>
    </lineage>
</organism>
<dbReference type="Proteomes" id="UP000276103">
    <property type="component" value="Unassembled WGS sequence"/>
</dbReference>
<evidence type="ECO:0000313" key="5">
    <source>
        <dbReference type="Proteomes" id="UP000276103"/>
    </source>
</evidence>
<comment type="caution">
    <text evidence="4">The sequence shown here is derived from an EMBL/GenBank/DDBJ whole genome shotgun (WGS) entry which is preliminary data.</text>
</comment>
<keyword evidence="1 2" id="KW-0597">Phosphoprotein</keyword>
<dbReference type="PANTHER" id="PTHR44591:SF23">
    <property type="entry name" value="CHEY SUBFAMILY"/>
    <property type="match status" value="1"/>
</dbReference>
<dbReference type="SMART" id="SM00448">
    <property type="entry name" value="REC"/>
    <property type="match status" value="1"/>
</dbReference>
<keyword evidence="5" id="KW-1185">Reference proteome</keyword>
<dbReference type="InterPro" id="IPR050595">
    <property type="entry name" value="Bact_response_regulator"/>
</dbReference>
<evidence type="ECO:0000259" key="3">
    <source>
        <dbReference type="PROSITE" id="PS50110"/>
    </source>
</evidence>
<sequence>MKILSQNLLFLNTKSISPEKTVKNMNNTGTFSKLSPERLLRQLTNCSDTTCLQVLNNSVSWTIYLEQGKIIYATHSVEPFDRLERHMRRLSQQIPLLTSDIRVQLRMMFEPDWQIPLTDDDDNSPSQPPEYQAIYWLINQKHLLSTQAAVLIQELVKEVIESFLLIHDGTYKLAEPVISIPKICKLDVENIIERCQKRLQNWQSFAPQISSPYQRPYLLINSKFYDKRLPELQQNLTNWMKGFSLRHLAVIINQDEVQLAQTLYPHILEGSIILHEPDPPFDQLPKTFKDISPILPHGIATINRESFGVEVLSDPATSAEDTESEISTLATDNWEQLNIQSNIESDEQSVTNATINATKVYKIISVDDSPTILKEISRCLEDENVSVVTINEPVKAVMSIIRHKPDLILLDLNMAGIDGYELCRIIRNNSMFKEIPIIFVTGSRGIVDKVKARMVGASGYLTKPFTRAELLKMIFMHLA</sequence>
<proteinExistence type="predicted"/>
<feature type="domain" description="Response regulatory" evidence="3">
    <location>
        <begin position="362"/>
        <end position="478"/>
    </location>
</feature>
<evidence type="ECO:0000313" key="4">
    <source>
        <dbReference type="EMBL" id="RUS99779.1"/>
    </source>
</evidence>
<dbReference type="Pfam" id="PF00072">
    <property type="entry name" value="Response_reg"/>
    <property type="match status" value="1"/>
</dbReference>
<protein>
    <submittedName>
        <fullName evidence="4">Two-component system response regulator</fullName>
    </submittedName>
</protein>
<evidence type="ECO:0000256" key="2">
    <source>
        <dbReference type="PROSITE-ProRule" id="PRU00169"/>
    </source>
</evidence>
<gene>
    <name evidence="4" type="ORF">DSM107003_03630</name>
</gene>
<evidence type="ECO:0000256" key="1">
    <source>
        <dbReference type="ARBA" id="ARBA00022553"/>
    </source>
</evidence>
<dbReference type="InterPro" id="IPR024186">
    <property type="entry name" value="Sig_transdc_resp-reg_PatA"/>
</dbReference>
<reference evidence="4 5" key="1">
    <citation type="journal article" date="2019" name="Genome Biol. Evol.">
        <title>Day and night: Metabolic profiles and evolutionary relationships of six axenic non-marine cyanobacteria.</title>
        <authorList>
            <person name="Will S.E."/>
            <person name="Henke P."/>
            <person name="Boedeker C."/>
            <person name="Huang S."/>
            <person name="Brinkmann H."/>
            <person name="Rohde M."/>
            <person name="Jarek M."/>
            <person name="Friedl T."/>
            <person name="Seufert S."/>
            <person name="Schumacher M."/>
            <person name="Overmann J."/>
            <person name="Neumann-Schaal M."/>
            <person name="Petersen J."/>
        </authorList>
    </citation>
    <scope>NUCLEOTIDE SEQUENCE [LARGE SCALE GENOMIC DNA]</scope>
    <source>
        <strain evidence="4 5">SAG 1403-4b</strain>
    </source>
</reference>
<dbReference type="GO" id="GO:0000160">
    <property type="term" value="P:phosphorelay signal transduction system"/>
    <property type="evidence" value="ECO:0007669"/>
    <property type="project" value="InterPro"/>
</dbReference>
<name>A0A433V0Z2_ANAVA</name>
<dbReference type="Pfam" id="PF14332">
    <property type="entry name" value="DUF4388"/>
    <property type="match status" value="1"/>
</dbReference>
<dbReference type="PANTHER" id="PTHR44591">
    <property type="entry name" value="STRESS RESPONSE REGULATOR PROTEIN 1"/>
    <property type="match status" value="1"/>
</dbReference>
<dbReference type="InterPro" id="IPR011006">
    <property type="entry name" value="CheY-like_superfamily"/>
</dbReference>
<dbReference type="InterPro" id="IPR025497">
    <property type="entry name" value="PatA-like_N"/>
</dbReference>
<accession>A0A433V0Z2</accession>
<feature type="modified residue" description="4-aspartylphosphate" evidence="2">
    <location>
        <position position="411"/>
    </location>
</feature>
<dbReference type="Gene3D" id="3.40.50.2300">
    <property type="match status" value="1"/>
</dbReference>
<dbReference type="PIRSF" id="PIRSF005897">
    <property type="entry name" value="RR_PatA"/>
    <property type="match status" value="1"/>
</dbReference>
<dbReference type="PROSITE" id="PS50110">
    <property type="entry name" value="RESPONSE_REGULATORY"/>
    <property type="match status" value="1"/>
</dbReference>